<dbReference type="Gene3D" id="3.40.630.30">
    <property type="match status" value="1"/>
</dbReference>
<proteinExistence type="predicted"/>
<comment type="caution">
    <text evidence="4">The sequence shown here is derived from an EMBL/GenBank/DDBJ whole genome shotgun (WGS) entry which is preliminary data.</text>
</comment>
<name>A0ABS7UWZ0_9BACI</name>
<keyword evidence="1" id="KW-0808">Transferase</keyword>
<evidence type="ECO:0000256" key="2">
    <source>
        <dbReference type="ARBA" id="ARBA00023315"/>
    </source>
</evidence>
<dbReference type="Pfam" id="PF13420">
    <property type="entry name" value="Acetyltransf_4"/>
    <property type="match status" value="1"/>
</dbReference>
<evidence type="ECO:0000313" key="4">
    <source>
        <dbReference type="EMBL" id="MBZ5752439.1"/>
    </source>
</evidence>
<dbReference type="InterPro" id="IPR050680">
    <property type="entry name" value="YpeA/RimI_acetyltransf"/>
</dbReference>
<evidence type="ECO:0000259" key="3">
    <source>
        <dbReference type="PROSITE" id="PS51186"/>
    </source>
</evidence>
<dbReference type="EMBL" id="JAIQUM010000055">
    <property type="protein sequence ID" value="MBZ5752439.1"/>
    <property type="molecule type" value="Genomic_DNA"/>
</dbReference>
<evidence type="ECO:0000313" key="5">
    <source>
        <dbReference type="Proteomes" id="UP001165287"/>
    </source>
</evidence>
<dbReference type="CDD" id="cd04301">
    <property type="entry name" value="NAT_SF"/>
    <property type="match status" value="1"/>
</dbReference>
<dbReference type="PANTHER" id="PTHR43420:SF47">
    <property type="entry name" value="N-ACETYLTRANSFERASE DOMAIN-CONTAINING PROTEIN"/>
    <property type="match status" value="1"/>
</dbReference>
<gene>
    <name evidence="4" type="ORF">K9V48_19825</name>
</gene>
<protein>
    <submittedName>
        <fullName evidence="4">GNAT family N-acetyltransferase</fullName>
    </submittedName>
</protein>
<dbReference type="PANTHER" id="PTHR43420">
    <property type="entry name" value="ACETYLTRANSFERASE"/>
    <property type="match status" value="1"/>
</dbReference>
<organism evidence="4 5">
    <name type="scientific">Metabacillus rhizolycopersici</name>
    <dbReference type="NCBI Taxonomy" id="2875709"/>
    <lineage>
        <taxon>Bacteria</taxon>
        <taxon>Bacillati</taxon>
        <taxon>Bacillota</taxon>
        <taxon>Bacilli</taxon>
        <taxon>Bacillales</taxon>
        <taxon>Bacillaceae</taxon>
        <taxon>Metabacillus</taxon>
    </lineage>
</organism>
<dbReference type="RefSeq" id="WP_224140893.1">
    <property type="nucleotide sequence ID" value="NZ_JAIQUM010000055.1"/>
</dbReference>
<feature type="domain" description="N-acetyltransferase" evidence="3">
    <location>
        <begin position="1"/>
        <end position="166"/>
    </location>
</feature>
<sequence>MEIKILKPTDAENYRRIRLEALQNSPEAFASSYEEEKDQPVEKYKNNFQSKDSFTFGAFESGKLVGVVTLVKEKLYKLRHRANIIAMYVTSGKRGFGIGKALLSEAIKKANCLEGIEQVYLTVVTTNESAKRLYSSIGFEAFGSEKRALKLDNTYFDEEHMVLFLG</sequence>
<dbReference type="InterPro" id="IPR000182">
    <property type="entry name" value="GNAT_dom"/>
</dbReference>
<keyword evidence="5" id="KW-1185">Reference proteome</keyword>
<accession>A0ABS7UWZ0</accession>
<dbReference type="SUPFAM" id="SSF55729">
    <property type="entry name" value="Acyl-CoA N-acyltransferases (Nat)"/>
    <property type="match status" value="1"/>
</dbReference>
<reference evidence="4" key="1">
    <citation type="submission" date="2024-05" db="EMBL/GenBank/DDBJ databases">
        <title>Metabacillus sp. nov., isolated from the rhizosphere soil of tomato plants.</title>
        <authorList>
            <person name="Ma R."/>
        </authorList>
    </citation>
    <scope>NUCLEOTIDE SEQUENCE</scope>
    <source>
        <strain evidence="4">DBTR6</strain>
    </source>
</reference>
<dbReference type="Proteomes" id="UP001165287">
    <property type="component" value="Unassembled WGS sequence"/>
</dbReference>
<evidence type="ECO:0000256" key="1">
    <source>
        <dbReference type="ARBA" id="ARBA00022679"/>
    </source>
</evidence>
<dbReference type="InterPro" id="IPR016181">
    <property type="entry name" value="Acyl_CoA_acyltransferase"/>
</dbReference>
<keyword evidence="2" id="KW-0012">Acyltransferase</keyword>
<dbReference type="PROSITE" id="PS51186">
    <property type="entry name" value="GNAT"/>
    <property type="match status" value="1"/>
</dbReference>